<dbReference type="AlphaFoldDB" id="A0A2U3B580"/>
<evidence type="ECO:0000313" key="2">
    <source>
        <dbReference type="Proteomes" id="UP000245362"/>
    </source>
</evidence>
<dbReference type="Proteomes" id="UP000245362">
    <property type="component" value="Unassembled WGS sequence"/>
</dbReference>
<organism evidence="1 2">
    <name type="scientific">Vibrio albus</name>
    <dbReference type="NCBI Taxonomy" id="2200953"/>
    <lineage>
        <taxon>Bacteria</taxon>
        <taxon>Pseudomonadati</taxon>
        <taxon>Pseudomonadota</taxon>
        <taxon>Gammaproteobacteria</taxon>
        <taxon>Vibrionales</taxon>
        <taxon>Vibrionaceae</taxon>
        <taxon>Vibrio</taxon>
    </lineage>
</organism>
<gene>
    <name evidence="1" type="ORF">DI392_18230</name>
</gene>
<reference evidence="1 2" key="1">
    <citation type="submission" date="2018-05" db="EMBL/GenBank/DDBJ databases">
        <title>Vibrio limimaris sp. nov., isolated from marine sediment.</title>
        <authorList>
            <person name="Li C.-M."/>
        </authorList>
    </citation>
    <scope>NUCLEOTIDE SEQUENCE [LARGE SCALE GENOMIC DNA]</scope>
    <source>
        <strain evidence="1 2">E4404</strain>
    </source>
</reference>
<name>A0A2U3B580_9VIBR</name>
<protein>
    <recommendedName>
        <fullName evidence="3">3-demethylubiquinone-9 3-methyltransferase</fullName>
    </recommendedName>
</protein>
<evidence type="ECO:0008006" key="3">
    <source>
        <dbReference type="Google" id="ProtNLM"/>
    </source>
</evidence>
<evidence type="ECO:0000313" key="1">
    <source>
        <dbReference type="EMBL" id="PWI31963.1"/>
    </source>
</evidence>
<keyword evidence="2" id="KW-1185">Reference proteome</keyword>
<comment type="caution">
    <text evidence="1">The sequence shown here is derived from an EMBL/GenBank/DDBJ whole genome shotgun (WGS) entry which is preliminary data.</text>
</comment>
<proteinExistence type="predicted"/>
<dbReference type="EMBL" id="QFWT01000013">
    <property type="protein sequence ID" value="PWI31963.1"/>
    <property type="molecule type" value="Genomic_DNA"/>
</dbReference>
<accession>A0A2U3B580</accession>
<sequence>MDSNVSSLKKISQLKKDFHANIQAATQRTESSSSISLLTREELSELESVWIQLCVWKQNQATAS</sequence>